<name>A0A645IXS9_9ZZZZ</name>
<sequence>MSYLSRHADWKMASRGEIARMSSGHPVSTIRQECLRIGANDLKYLRKLSSVLKNSGSKDAKLRAEAEAFLKEVPARVGIQKRFDPEQAEAAREQAIDYILKLSR</sequence>
<dbReference type="AlphaFoldDB" id="A0A645IXS9"/>
<gene>
    <name evidence="1" type="ORF">SDC9_203336</name>
</gene>
<organism evidence="1">
    <name type="scientific">bioreactor metagenome</name>
    <dbReference type="NCBI Taxonomy" id="1076179"/>
    <lineage>
        <taxon>unclassified sequences</taxon>
        <taxon>metagenomes</taxon>
        <taxon>ecological metagenomes</taxon>
    </lineage>
</organism>
<evidence type="ECO:0000313" key="1">
    <source>
        <dbReference type="EMBL" id="MPN55652.1"/>
    </source>
</evidence>
<reference evidence="1" key="1">
    <citation type="submission" date="2019-08" db="EMBL/GenBank/DDBJ databases">
        <authorList>
            <person name="Kucharzyk K."/>
            <person name="Murdoch R.W."/>
            <person name="Higgins S."/>
            <person name="Loffler F."/>
        </authorList>
    </citation>
    <scope>NUCLEOTIDE SEQUENCE</scope>
</reference>
<protein>
    <submittedName>
        <fullName evidence="1">Uncharacterized protein</fullName>
    </submittedName>
</protein>
<proteinExistence type="predicted"/>
<accession>A0A645IXS9</accession>
<comment type="caution">
    <text evidence="1">The sequence shown here is derived from an EMBL/GenBank/DDBJ whole genome shotgun (WGS) entry which is preliminary data.</text>
</comment>
<dbReference type="EMBL" id="VSSQ01125144">
    <property type="protein sequence ID" value="MPN55652.1"/>
    <property type="molecule type" value="Genomic_DNA"/>
</dbReference>